<dbReference type="GO" id="GO:0005737">
    <property type="term" value="C:cytoplasm"/>
    <property type="evidence" value="ECO:0007669"/>
    <property type="project" value="TreeGrafter"/>
</dbReference>
<dbReference type="InterPro" id="IPR006357">
    <property type="entry name" value="HAD-SF_hydro_IIA"/>
</dbReference>
<protein>
    <submittedName>
        <fullName evidence="2">HAD-IIA family hydrolase</fullName>
    </submittedName>
</protein>
<dbReference type="AlphaFoldDB" id="A0A7G9RAI9"/>
<reference evidence="2 3" key="1">
    <citation type="submission" date="2020-08" db="EMBL/GenBank/DDBJ databases">
        <title>Genome sequence of Nocardioides mesophilus KACC 16243T.</title>
        <authorList>
            <person name="Hyun D.-W."/>
            <person name="Bae J.-W."/>
        </authorList>
    </citation>
    <scope>NUCLEOTIDE SEQUENCE [LARGE SCALE GENOMIC DNA]</scope>
    <source>
        <strain evidence="2 3">KACC 16243</strain>
    </source>
</reference>
<dbReference type="GO" id="GO:0016791">
    <property type="term" value="F:phosphatase activity"/>
    <property type="evidence" value="ECO:0007669"/>
    <property type="project" value="TreeGrafter"/>
</dbReference>
<dbReference type="Pfam" id="PF13242">
    <property type="entry name" value="Hydrolase_like"/>
    <property type="match status" value="1"/>
</dbReference>
<dbReference type="InterPro" id="IPR023214">
    <property type="entry name" value="HAD_sf"/>
</dbReference>
<evidence type="ECO:0000256" key="1">
    <source>
        <dbReference type="SAM" id="MobiDB-lite"/>
    </source>
</evidence>
<dbReference type="RefSeq" id="WP_187578456.1">
    <property type="nucleotide sequence ID" value="NZ_CP060713.1"/>
</dbReference>
<keyword evidence="2" id="KW-0378">Hydrolase</keyword>
<dbReference type="Gene3D" id="3.40.50.1000">
    <property type="entry name" value="HAD superfamily/HAD-like"/>
    <property type="match status" value="2"/>
</dbReference>
<dbReference type="SUPFAM" id="SSF56784">
    <property type="entry name" value="HAD-like"/>
    <property type="match status" value="1"/>
</dbReference>
<gene>
    <name evidence="2" type="ORF">H9L09_19550</name>
</gene>
<sequence length="354" mass="37041">MLHESEVPLWDHYDVALLDLDGVVYVGPDAVPDAPEHLGRAAAAGMRLAYVTNNAARPPRRVAEHLQALGVPAREEDVVTSAQAAARLLADRCRPGDPVYVIGGEGLFEALTELGLRPVQSPEDAPVAVVSGYHRDLRWGTVTDGAILVASGLPWVASNTDVSVPTPHGPGPGNGVLVEAVARFTGRSPEVAGKPMPPLFEETVRRVGGQRPLVVGDRLDTDIEGAARSELDSLLVLTGVTGLPELVAAAPQQRPTYLSLDLGGLGEGHPRVEADADGTARLGGWHAEVRDGAVRVAGDGDAVDWWRTVAVVAWRHLDATGERAAVDGLRVPGSVSDGAAGDQPGARPRVSEVS</sequence>
<dbReference type="EMBL" id="CP060713">
    <property type="protein sequence ID" value="QNN52614.1"/>
    <property type="molecule type" value="Genomic_DNA"/>
</dbReference>
<dbReference type="PANTHER" id="PTHR19288">
    <property type="entry name" value="4-NITROPHENYLPHOSPHATASE-RELATED"/>
    <property type="match status" value="1"/>
</dbReference>
<dbReference type="InterPro" id="IPR036412">
    <property type="entry name" value="HAD-like_sf"/>
</dbReference>
<dbReference type="NCBIfam" id="TIGR01460">
    <property type="entry name" value="HAD-SF-IIA"/>
    <property type="match status" value="1"/>
</dbReference>
<dbReference type="Proteomes" id="UP000515947">
    <property type="component" value="Chromosome"/>
</dbReference>
<dbReference type="KEGG" id="nmes:H9L09_19550"/>
<keyword evidence="3" id="KW-1185">Reference proteome</keyword>
<proteinExistence type="predicted"/>
<evidence type="ECO:0000313" key="2">
    <source>
        <dbReference type="EMBL" id="QNN52614.1"/>
    </source>
</evidence>
<accession>A0A7G9RAI9</accession>
<name>A0A7G9RAI9_9ACTN</name>
<dbReference type="Pfam" id="PF13344">
    <property type="entry name" value="Hydrolase_6"/>
    <property type="match status" value="1"/>
</dbReference>
<feature type="region of interest" description="Disordered" evidence="1">
    <location>
        <begin position="330"/>
        <end position="354"/>
    </location>
</feature>
<organism evidence="2 3">
    <name type="scientific">Nocardioides mesophilus</name>
    <dbReference type="NCBI Taxonomy" id="433659"/>
    <lineage>
        <taxon>Bacteria</taxon>
        <taxon>Bacillati</taxon>
        <taxon>Actinomycetota</taxon>
        <taxon>Actinomycetes</taxon>
        <taxon>Propionibacteriales</taxon>
        <taxon>Nocardioidaceae</taxon>
        <taxon>Nocardioides</taxon>
    </lineage>
</organism>
<dbReference type="PANTHER" id="PTHR19288:SF95">
    <property type="entry name" value="D-GLYCEROL 3-PHOSPHATE PHOSPHATASE"/>
    <property type="match status" value="1"/>
</dbReference>
<evidence type="ECO:0000313" key="3">
    <source>
        <dbReference type="Proteomes" id="UP000515947"/>
    </source>
</evidence>